<dbReference type="RefSeq" id="WP_179720621.1">
    <property type="nucleotide sequence ID" value="NZ_BAABFH010000001.1"/>
</dbReference>
<dbReference type="Pfam" id="PF04186">
    <property type="entry name" value="FxsA"/>
    <property type="match status" value="1"/>
</dbReference>
<dbReference type="EMBL" id="JACCFJ010000001">
    <property type="protein sequence ID" value="NYI83859.1"/>
    <property type="molecule type" value="Genomic_DNA"/>
</dbReference>
<dbReference type="GO" id="GO:0016020">
    <property type="term" value="C:membrane"/>
    <property type="evidence" value="ECO:0007669"/>
    <property type="project" value="InterPro"/>
</dbReference>
<keyword evidence="3" id="KW-1185">Reference proteome</keyword>
<accession>A0A853ALE1</accession>
<keyword evidence="1" id="KW-1133">Transmembrane helix</keyword>
<organism evidence="2 3">
    <name type="scientific">Saccharopolyspora hordei</name>
    <dbReference type="NCBI Taxonomy" id="1838"/>
    <lineage>
        <taxon>Bacteria</taxon>
        <taxon>Bacillati</taxon>
        <taxon>Actinomycetota</taxon>
        <taxon>Actinomycetes</taxon>
        <taxon>Pseudonocardiales</taxon>
        <taxon>Pseudonocardiaceae</taxon>
        <taxon>Saccharopolyspora</taxon>
    </lineage>
</organism>
<sequence>MPIFVVILLAVAAEIAVLVALGQAIGVLPTLGLLVAAAVLGGWLLRREGRRTLGELREAARSQRSPDREISDGVLIAAAGLLIILPGLISDVAGLLLLVPPIRSALRGRMLRAAERRSQQVQDQLWLHTQRAYRRRGATAPGGDVIDGEVVSVTEEDADVPDGEPKSLPPQ</sequence>
<feature type="transmembrane region" description="Helical" evidence="1">
    <location>
        <begin position="74"/>
        <end position="99"/>
    </location>
</feature>
<name>A0A853ALE1_9PSEU</name>
<dbReference type="NCBIfam" id="NF008528">
    <property type="entry name" value="PRK11463.1-2"/>
    <property type="match status" value="1"/>
</dbReference>
<evidence type="ECO:0000256" key="1">
    <source>
        <dbReference type="SAM" id="Phobius"/>
    </source>
</evidence>
<keyword evidence="1" id="KW-0812">Transmembrane</keyword>
<evidence type="ECO:0000313" key="3">
    <source>
        <dbReference type="Proteomes" id="UP000587002"/>
    </source>
</evidence>
<gene>
    <name evidence="2" type="ORF">HNR68_002489</name>
</gene>
<dbReference type="PANTHER" id="PTHR35335">
    <property type="entry name" value="UPF0716 PROTEIN FXSA"/>
    <property type="match status" value="1"/>
</dbReference>
<evidence type="ECO:0000313" key="2">
    <source>
        <dbReference type="EMBL" id="NYI83859.1"/>
    </source>
</evidence>
<dbReference type="PANTHER" id="PTHR35335:SF1">
    <property type="entry name" value="UPF0716 PROTEIN FXSA"/>
    <property type="match status" value="1"/>
</dbReference>
<protein>
    <submittedName>
        <fullName evidence="2">UPF0716 protein FxsA</fullName>
    </submittedName>
</protein>
<comment type="caution">
    <text evidence="2">The sequence shown here is derived from an EMBL/GenBank/DDBJ whole genome shotgun (WGS) entry which is preliminary data.</text>
</comment>
<keyword evidence="1" id="KW-0472">Membrane</keyword>
<dbReference type="Proteomes" id="UP000587002">
    <property type="component" value="Unassembled WGS sequence"/>
</dbReference>
<dbReference type="InterPro" id="IPR007313">
    <property type="entry name" value="FxsA"/>
</dbReference>
<dbReference type="AlphaFoldDB" id="A0A853ALE1"/>
<reference evidence="2 3" key="1">
    <citation type="submission" date="2020-07" db="EMBL/GenBank/DDBJ databases">
        <title>Sequencing the genomes of 1000 actinobacteria strains.</title>
        <authorList>
            <person name="Klenk H.-P."/>
        </authorList>
    </citation>
    <scope>NUCLEOTIDE SEQUENCE [LARGE SCALE GENOMIC DNA]</scope>
    <source>
        <strain evidence="2 3">DSM 44065</strain>
    </source>
</reference>
<proteinExistence type="predicted"/>
<feature type="transmembrane region" description="Helical" evidence="1">
    <location>
        <begin position="26"/>
        <end position="45"/>
    </location>
</feature>